<protein>
    <recommendedName>
        <fullName evidence="7">Dihydrolipoamide acetyltransferase component of pyruvate dehydrogenase complex</fullName>
        <ecNumber evidence="7">2.3.1.-</ecNumber>
    </recommendedName>
</protein>
<dbReference type="Gene3D" id="2.40.50.100">
    <property type="match status" value="1"/>
</dbReference>
<dbReference type="Pfam" id="PF02817">
    <property type="entry name" value="E3_binding"/>
    <property type="match status" value="1"/>
</dbReference>
<feature type="region of interest" description="Disordered" evidence="8">
    <location>
        <begin position="75"/>
        <end position="138"/>
    </location>
</feature>
<dbReference type="SUPFAM" id="SSF47005">
    <property type="entry name" value="Peripheral subunit-binding domain of 2-oxo acid dehydrogenase complex"/>
    <property type="match status" value="1"/>
</dbReference>
<evidence type="ECO:0000256" key="2">
    <source>
        <dbReference type="ARBA" id="ARBA00007317"/>
    </source>
</evidence>
<feature type="compositionally biased region" description="Polar residues" evidence="8">
    <location>
        <begin position="105"/>
        <end position="115"/>
    </location>
</feature>
<evidence type="ECO:0000256" key="1">
    <source>
        <dbReference type="ARBA" id="ARBA00001938"/>
    </source>
</evidence>
<evidence type="ECO:0000313" key="12">
    <source>
        <dbReference type="Proteomes" id="UP001597468"/>
    </source>
</evidence>
<name>A0ABW5IY04_9FLAO</name>
<comment type="similarity">
    <text evidence="2 7">Belongs to the 2-oxoacid dehydrogenase family.</text>
</comment>
<comment type="subunit">
    <text evidence="3">Forms a 24-polypeptide structural core with octahedral symmetry.</text>
</comment>
<dbReference type="InterPro" id="IPR011053">
    <property type="entry name" value="Single_hybrid_motif"/>
</dbReference>
<feature type="domain" description="Lipoyl-binding" evidence="9">
    <location>
        <begin position="1"/>
        <end position="76"/>
    </location>
</feature>
<dbReference type="PANTHER" id="PTHR43178:SF5">
    <property type="entry name" value="LIPOAMIDE ACYLTRANSFERASE COMPONENT OF BRANCHED-CHAIN ALPHA-KETO ACID DEHYDROGENASE COMPLEX, MITOCHONDRIAL"/>
    <property type="match status" value="1"/>
</dbReference>
<dbReference type="InterPro" id="IPR050743">
    <property type="entry name" value="2-oxoacid_DH_E2_comp"/>
</dbReference>
<evidence type="ECO:0000256" key="4">
    <source>
        <dbReference type="ARBA" id="ARBA00022679"/>
    </source>
</evidence>
<keyword evidence="5 7" id="KW-0450">Lipoyl</keyword>
<evidence type="ECO:0000256" key="3">
    <source>
        <dbReference type="ARBA" id="ARBA00011484"/>
    </source>
</evidence>
<dbReference type="SUPFAM" id="SSF51230">
    <property type="entry name" value="Single hybrid motif"/>
    <property type="match status" value="1"/>
</dbReference>
<keyword evidence="6 7" id="KW-0012">Acyltransferase</keyword>
<dbReference type="Pfam" id="PF00364">
    <property type="entry name" value="Biotin_lipoyl"/>
    <property type="match status" value="1"/>
</dbReference>
<accession>A0ABW5IY04</accession>
<dbReference type="InterPro" id="IPR004167">
    <property type="entry name" value="PSBD"/>
</dbReference>
<gene>
    <name evidence="11" type="ORF">ACFSTG_10585</name>
</gene>
<comment type="cofactor">
    <cofactor evidence="1 7">
        <name>(R)-lipoate</name>
        <dbReference type="ChEBI" id="CHEBI:83088"/>
    </cofactor>
</comment>
<sequence length="448" mass="48268">MTEFLMPSLGADMEAGTLVEWRKKPGDLLKPGDILAEVETQKGLIEIEVFEAGILEDYLIAEGDKVPVGTPMANIRPEGTAGETSEKTPEQVPGLHPIQEKEQPAESTVPSQTAGISEEKPSEEQLSEEKHRIKASPLARSIAEKNGIDLSTLTGTGEGGAITKADVEKAMPVKKEPVPETKETLGPAPVTKTIEKEQEPEPTMLRAPAPLTETAEKAEAPTPVMKTSPQENIRAAVAAAMSRSNRDIPHYYLEKKIDMQAAMTWLKETNRQREISARLLPAVLFIKAVAKAIDSAPQLNAVWDNGLQLKNEVNIGFVVSLRAGGLLVPAIRNADTKSPEEIMASLNDLITRARALKLRSSELSESTITITSLGENGADKVFGVIYPPQVAIIGFGSILNEALVHDGMLGIHPAVHVTLAGDHRATDGLTGSRFLEALNDHLQKPETL</sequence>
<dbReference type="Proteomes" id="UP001597468">
    <property type="component" value="Unassembled WGS sequence"/>
</dbReference>
<dbReference type="PROSITE" id="PS50968">
    <property type="entry name" value="BIOTINYL_LIPOYL"/>
    <property type="match status" value="1"/>
</dbReference>
<feature type="compositionally biased region" description="Basic and acidic residues" evidence="8">
    <location>
        <begin position="117"/>
        <end position="131"/>
    </location>
</feature>
<dbReference type="Pfam" id="PF00198">
    <property type="entry name" value="2-oxoacid_dh"/>
    <property type="match status" value="1"/>
</dbReference>
<dbReference type="PROSITE" id="PS51826">
    <property type="entry name" value="PSBD"/>
    <property type="match status" value="1"/>
</dbReference>
<evidence type="ECO:0000256" key="7">
    <source>
        <dbReference type="RuleBase" id="RU003423"/>
    </source>
</evidence>
<reference evidence="12" key="1">
    <citation type="journal article" date="2019" name="Int. J. Syst. Evol. Microbiol.">
        <title>The Global Catalogue of Microorganisms (GCM) 10K type strain sequencing project: providing services to taxonomists for standard genome sequencing and annotation.</title>
        <authorList>
            <consortium name="The Broad Institute Genomics Platform"/>
            <consortium name="The Broad Institute Genome Sequencing Center for Infectious Disease"/>
            <person name="Wu L."/>
            <person name="Ma J."/>
        </authorList>
    </citation>
    <scope>NUCLEOTIDE SEQUENCE [LARGE SCALE GENOMIC DNA]</scope>
    <source>
        <strain evidence="12">KCTC 42585</strain>
    </source>
</reference>
<dbReference type="Gene3D" id="4.10.320.10">
    <property type="entry name" value="E3-binding domain"/>
    <property type="match status" value="1"/>
</dbReference>
<dbReference type="SUPFAM" id="SSF52777">
    <property type="entry name" value="CoA-dependent acyltransferases"/>
    <property type="match status" value="1"/>
</dbReference>
<keyword evidence="4 7" id="KW-0808">Transferase</keyword>
<feature type="domain" description="Peripheral subunit-binding (PSBD)" evidence="10">
    <location>
        <begin position="134"/>
        <end position="171"/>
    </location>
</feature>
<evidence type="ECO:0000259" key="10">
    <source>
        <dbReference type="PROSITE" id="PS51826"/>
    </source>
</evidence>
<dbReference type="EC" id="2.3.1.-" evidence="7"/>
<evidence type="ECO:0000256" key="8">
    <source>
        <dbReference type="SAM" id="MobiDB-lite"/>
    </source>
</evidence>
<dbReference type="Gene3D" id="3.30.559.10">
    <property type="entry name" value="Chloramphenicol acetyltransferase-like domain"/>
    <property type="match status" value="1"/>
</dbReference>
<dbReference type="RefSeq" id="WP_380752274.1">
    <property type="nucleotide sequence ID" value="NZ_JBHULT010000009.1"/>
</dbReference>
<dbReference type="CDD" id="cd06849">
    <property type="entry name" value="lipoyl_domain"/>
    <property type="match status" value="1"/>
</dbReference>
<dbReference type="InterPro" id="IPR036625">
    <property type="entry name" value="E3-bd_dom_sf"/>
</dbReference>
<dbReference type="InterPro" id="IPR023213">
    <property type="entry name" value="CAT-like_dom_sf"/>
</dbReference>
<organism evidence="11 12">
    <name type="scientific">Salinimicrobium flavum</name>
    <dbReference type="NCBI Taxonomy" id="1737065"/>
    <lineage>
        <taxon>Bacteria</taxon>
        <taxon>Pseudomonadati</taxon>
        <taxon>Bacteroidota</taxon>
        <taxon>Flavobacteriia</taxon>
        <taxon>Flavobacteriales</taxon>
        <taxon>Flavobacteriaceae</taxon>
        <taxon>Salinimicrobium</taxon>
    </lineage>
</organism>
<evidence type="ECO:0000256" key="5">
    <source>
        <dbReference type="ARBA" id="ARBA00022823"/>
    </source>
</evidence>
<dbReference type="PANTHER" id="PTHR43178">
    <property type="entry name" value="DIHYDROLIPOAMIDE ACETYLTRANSFERASE COMPONENT OF PYRUVATE DEHYDROGENASE COMPLEX"/>
    <property type="match status" value="1"/>
</dbReference>
<proteinExistence type="inferred from homology"/>
<dbReference type="InterPro" id="IPR000089">
    <property type="entry name" value="Biotin_lipoyl"/>
</dbReference>
<keyword evidence="12" id="KW-1185">Reference proteome</keyword>
<evidence type="ECO:0000313" key="11">
    <source>
        <dbReference type="EMBL" id="MFD2518341.1"/>
    </source>
</evidence>
<evidence type="ECO:0000259" key="9">
    <source>
        <dbReference type="PROSITE" id="PS50968"/>
    </source>
</evidence>
<dbReference type="EMBL" id="JBHULT010000009">
    <property type="protein sequence ID" value="MFD2518341.1"/>
    <property type="molecule type" value="Genomic_DNA"/>
</dbReference>
<dbReference type="InterPro" id="IPR001078">
    <property type="entry name" value="2-oxoacid_DH_actylTfrase"/>
</dbReference>
<dbReference type="GO" id="GO:0016746">
    <property type="term" value="F:acyltransferase activity"/>
    <property type="evidence" value="ECO:0007669"/>
    <property type="project" value="UniProtKB-KW"/>
</dbReference>
<comment type="caution">
    <text evidence="11">The sequence shown here is derived from an EMBL/GenBank/DDBJ whole genome shotgun (WGS) entry which is preliminary data.</text>
</comment>
<evidence type="ECO:0000256" key="6">
    <source>
        <dbReference type="ARBA" id="ARBA00023315"/>
    </source>
</evidence>